<protein>
    <submittedName>
        <fullName evidence="8">NAD(P)/FAD-dependent oxidoreductase</fullName>
    </submittedName>
</protein>
<dbReference type="PANTHER" id="PTHR43098">
    <property type="entry name" value="L-ORNITHINE N(5)-MONOOXYGENASE-RELATED"/>
    <property type="match status" value="1"/>
</dbReference>
<dbReference type="InterPro" id="IPR036188">
    <property type="entry name" value="FAD/NAD-bd_sf"/>
</dbReference>
<dbReference type="RefSeq" id="WP_145148775.1">
    <property type="nucleotide sequence ID" value="NZ_VNIM01000012.1"/>
</dbReference>
<keyword evidence="7" id="KW-0503">Monooxygenase</keyword>
<dbReference type="GO" id="GO:0050660">
    <property type="term" value="F:flavin adenine dinucleotide binding"/>
    <property type="evidence" value="ECO:0007669"/>
    <property type="project" value="InterPro"/>
</dbReference>
<dbReference type="Proteomes" id="UP000318681">
    <property type="component" value="Unassembled WGS sequence"/>
</dbReference>
<dbReference type="GO" id="GO:0004499">
    <property type="term" value="F:N,N-dimethylaniline monooxygenase activity"/>
    <property type="evidence" value="ECO:0007669"/>
    <property type="project" value="InterPro"/>
</dbReference>
<reference evidence="8 9" key="1">
    <citation type="submission" date="2019-07" db="EMBL/GenBank/DDBJ databases">
        <title>Sphingomonas solaris sp. nov., isolated from a solar panel from Boston, Massachusetts.</title>
        <authorList>
            <person name="Tanner K."/>
            <person name="Pascual J."/>
            <person name="Mancuso C."/>
            <person name="Pereto J."/>
            <person name="Khalil A."/>
            <person name="Vilanova C."/>
        </authorList>
    </citation>
    <scope>NUCLEOTIDE SEQUENCE [LARGE SCALE GENOMIC DNA]</scope>
    <source>
        <strain evidence="8 9">R4DWN</strain>
    </source>
</reference>
<dbReference type="SUPFAM" id="SSF51905">
    <property type="entry name" value="FAD/NAD(P)-binding domain"/>
    <property type="match status" value="1"/>
</dbReference>
<dbReference type="GO" id="GO:0050661">
    <property type="term" value="F:NADP binding"/>
    <property type="evidence" value="ECO:0007669"/>
    <property type="project" value="InterPro"/>
</dbReference>
<dbReference type="PRINTS" id="PR00411">
    <property type="entry name" value="PNDRDTASEI"/>
</dbReference>
<dbReference type="InterPro" id="IPR050775">
    <property type="entry name" value="FAD-binding_Monooxygenases"/>
</dbReference>
<dbReference type="FunFam" id="3.50.50.60:FF:000341">
    <property type="entry name" value="Baeyer-Villiger monooxygenase"/>
    <property type="match status" value="1"/>
</dbReference>
<evidence type="ECO:0000256" key="6">
    <source>
        <dbReference type="ARBA" id="ARBA00023002"/>
    </source>
</evidence>
<dbReference type="PRINTS" id="PR00368">
    <property type="entry name" value="FADPNR"/>
</dbReference>
<evidence type="ECO:0000256" key="1">
    <source>
        <dbReference type="ARBA" id="ARBA00001974"/>
    </source>
</evidence>
<comment type="caution">
    <text evidence="8">The sequence shown here is derived from an EMBL/GenBank/DDBJ whole genome shotgun (WGS) entry which is preliminary data.</text>
</comment>
<evidence type="ECO:0000256" key="4">
    <source>
        <dbReference type="ARBA" id="ARBA00022827"/>
    </source>
</evidence>
<dbReference type="PANTHER" id="PTHR43098:SF4">
    <property type="entry name" value="BLR3857 PROTEIN"/>
    <property type="match status" value="1"/>
</dbReference>
<comment type="cofactor">
    <cofactor evidence="1">
        <name>FAD</name>
        <dbReference type="ChEBI" id="CHEBI:57692"/>
    </cofactor>
</comment>
<name>A0A558RA80_9SPHN</name>
<accession>A0A558RA80</accession>
<keyword evidence="6" id="KW-0560">Oxidoreductase</keyword>
<evidence type="ECO:0000256" key="3">
    <source>
        <dbReference type="ARBA" id="ARBA00022630"/>
    </source>
</evidence>
<keyword evidence="9" id="KW-1185">Reference proteome</keyword>
<organism evidence="8 9">
    <name type="scientific">Alterirhizorhabdus solaris</name>
    <dbReference type="NCBI Taxonomy" id="2529389"/>
    <lineage>
        <taxon>Bacteria</taxon>
        <taxon>Pseudomonadati</taxon>
        <taxon>Pseudomonadota</taxon>
        <taxon>Alphaproteobacteria</taxon>
        <taxon>Sphingomonadales</taxon>
        <taxon>Rhizorhabdaceae</taxon>
        <taxon>Alterirhizorhabdus</taxon>
    </lineage>
</organism>
<dbReference type="Gene3D" id="3.50.50.60">
    <property type="entry name" value="FAD/NAD(P)-binding domain"/>
    <property type="match status" value="2"/>
</dbReference>
<comment type="similarity">
    <text evidence="2">Belongs to the FAD-binding monooxygenase family.</text>
</comment>
<evidence type="ECO:0000313" key="9">
    <source>
        <dbReference type="Proteomes" id="UP000318681"/>
    </source>
</evidence>
<keyword evidence="4" id="KW-0274">FAD</keyword>
<gene>
    <name evidence="8" type="ORF">FOY91_05025</name>
</gene>
<proteinExistence type="inferred from homology"/>
<keyword evidence="3" id="KW-0285">Flavoprotein</keyword>
<dbReference type="EMBL" id="VNIM01000012">
    <property type="protein sequence ID" value="TVV76268.1"/>
    <property type="molecule type" value="Genomic_DNA"/>
</dbReference>
<keyword evidence="5" id="KW-0521">NADP</keyword>
<evidence type="ECO:0000256" key="5">
    <source>
        <dbReference type="ARBA" id="ARBA00022857"/>
    </source>
</evidence>
<evidence type="ECO:0000256" key="7">
    <source>
        <dbReference type="ARBA" id="ARBA00023033"/>
    </source>
</evidence>
<sequence>MTTAVDGAARAKLDAVRAKYRAEREKRLRPDGVGQYRALSGTFEDFDRDPYADPAFTRAPVTEDVEVAIIGAGIGGLMAAAKLVQQGVTDLRIIDKAGDFGGTWYWNRYPGAACDIESYVYMPMLDETGYVPTEKYAKAPEIFAHCQRIGTQFGLYDKALFQTLVQDVRWSDDDGRWTISTSRGDTLRARFLIVAGGILHKAKLPGIPGVETFRGKSFHTSRWDYGYTGGSPTERMDRLVDKRVALIGTGATSIQVVPRLAETAQHLYVVQRTPSTVGVRANRPTDPEWAGTLQPGWQKARMENFTQTVSGRQPEVDMVDDGFTAIFGRNPNALGISTEAEELSDLEAMEAVRARVDTIITDPETAEALKPWYNQMCKRPCFHDDYLPAFNRPNVTLVDTGGKGVERITEDAVVVDGVSYPVDCIVYGSGFEVGSGYKSRLGFEIHGRDGIALTDAWADGPATLHGMLARGFPNLMIFDQLQGGIAINFAHLMTELADHASWLIAHCVKEGIGTIEPTAEAQEAWFQTLLSKLGAQAMFFAQCTPGYFNAEGSTAMSPAAMRSVPYFGPLPDFLGVLHDWRNAPALEGVELHPITRKGE</sequence>
<dbReference type="OrthoDB" id="312624at2"/>
<dbReference type="Pfam" id="PF00743">
    <property type="entry name" value="FMO-like"/>
    <property type="match status" value="1"/>
</dbReference>
<evidence type="ECO:0000256" key="2">
    <source>
        <dbReference type="ARBA" id="ARBA00010139"/>
    </source>
</evidence>
<evidence type="ECO:0000313" key="8">
    <source>
        <dbReference type="EMBL" id="TVV76268.1"/>
    </source>
</evidence>
<dbReference type="AlphaFoldDB" id="A0A558RA80"/>
<dbReference type="InterPro" id="IPR020946">
    <property type="entry name" value="Flavin_mOase-like"/>
</dbReference>